<accession>A0A9D1V114</accession>
<comment type="subcellular location">
    <subcellularLocation>
        <location evidence="2">Cell outer membrane</location>
        <topology evidence="2">Multi-pass membrane protein</topology>
    </subcellularLocation>
</comment>
<keyword evidence="5" id="KW-0675">Receptor</keyword>
<reference evidence="5" key="2">
    <citation type="submission" date="2021-04" db="EMBL/GenBank/DDBJ databases">
        <authorList>
            <person name="Gilroy R."/>
        </authorList>
    </citation>
    <scope>NUCLEOTIDE SEQUENCE</scope>
    <source>
        <strain evidence="5">23274</strain>
    </source>
</reference>
<dbReference type="GO" id="GO:0044718">
    <property type="term" value="P:siderophore transmembrane transport"/>
    <property type="evidence" value="ECO:0007669"/>
    <property type="project" value="TreeGrafter"/>
</dbReference>
<sequence>MNEMSKPSPHGNKRGFYRRLKLCACLLCFFCLNGWAENYAQMLTVSLKDATLKEVFTWVEQNSNYRFLYKSADVSKVKVGDVQVENTSVEALLDLCLAHTGLIYERDADLIVVKAGKPVAQTVEEVRAKGTVVDVEGNPLPGVAVMIAGTTVGVSTDANGNFEILCPGNLSEVKLVFSFIGMKAQTVIYKGKDLKVVMEEDAIELDAANVVETGYQTIDRRHLTSSISSVRAEDVLVPGMTTIDQALEGRIPGLVLMTNSGEVGATPRIRVRGTSTLIGNRQPLWVLDGVVLYDPVDVDPADLNNPDYINIIGNAIAGINPQDIERIDVLKDASATALYGTQAANGVIVVTTKRGVAGRTSFSYSHTSKFTRRPRYTDRNINLMNSQERMQFGKDLVDSHYFFPEYMPMVGYEGAYYNWMSGKLTYDQFLNEVRRYETVNTDWFDILTRDAYSQTHTISMSGGSD</sequence>
<dbReference type="AlphaFoldDB" id="A0A9D1V114"/>
<feature type="non-terminal residue" evidence="5">
    <location>
        <position position="465"/>
    </location>
</feature>
<feature type="domain" description="TonB-dependent receptor plug" evidence="4">
    <location>
        <begin position="221"/>
        <end position="347"/>
    </location>
</feature>
<name>A0A9D1V114_9BACT</name>
<feature type="chain" id="PRO_5039657777" evidence="3">
    <location>
        <begin position="37"/>
        <end position="465"/>
    </location>
</feature>
<gene>
    <name evidence="5" type="ORF">H9863_08360</name>
</gene>
<evidence type="ECO:0000256" key="2">
    <source>
        <dbReference type="PROSITE-ProRule" id="PRU01360"/>
    </source>
</evidence>
<dbReference type="InterPro" id="IPR008969">
    <property type="entry name" value="CarboxyPept-like_regulatory"/>
</dbReference>
<dbReference type="EMBL" id="DXFT01000163">
    <property type="protein sequence ID" value="HIX04110.1"/>
    <property type="molecule type" value="Genomic_DNA"/>
</dbReference>
<organism evidence="5 6">
    <name type="scientific">Candidatus Odoribacter faecigallinarum</name>
    <dbReference type="NCBI Taxonomy" id="2838706"/>
    <lineage>
        <taxon>Bacteria</taxon>
        <taxon>Pseudomonadati</taxon>
        <taxon>Bacteroidota</taxon>
        <taxon>Bacteroidia</taxon>
        <taxon>Bacteroidales</taxon>
        <taxon>Odoribacteraceae</taxon>
        <taxon>Odoribacter</taxon>
    </lineage>
</organism>
<dbReference type="InterPro" id="IPR039426">
    <property type="entry name" value="TonB-dep_rcpt-like"/>
</dbReference>
<dbReference type="GO" id="GO:0015344">
    <property type="term" value="F:siderophore uptake transmembrane transporter activity"/>
    <property type="evidence" value="ECO:0007669"/>
    <property type="project" value="TreeGrafter"/>
</dbReference>
<proteinExistence type="inferred from homology"/>
<reference evidence="5" key="1">
    <citation type="journal article" date="2021" name="PeerJ">
        <title>Extensive microbial diversity within the chicken gut microbiome revealed by metagenomics and culture.</title>
        <authorList>
            <person name="Gilroy R."/>
            <person name="Ravi A."/>
            <person name="Getino M."/>
            <person name="Pursley I."/>
            <person name="Horton D.L."/>
            <person name="Alikhan N.F."/>
            <person name="Baker D."/>
            <person name="Gharbi K."/>
            <person name="Hall N."/>
            <person name="Watson M."/>
            <person name="Adriaenssens E.M."/>
            <person name="Foster-Nyarko E."/>
            <person name="Jarju S."/>
            <person name="Secka A."/>
            <person name="Antonio M."/>
            <person name="Oren A."/>
            <person name="Chaudhuri R.R."/>
            <person name="La Ragione R."/>
            <person name="Hildebrand F."/>
            <person name="Pallen M.J."/>
        </authorList>
    </citation>
    <scope>NUCLEOTIDE SEQUENCE</scope>
    <source>
        <strain evidence="5">23274</strain>
    </source>
</reference>
<comment type="similarity">
    <text evidence="2">Belongs to the TonB-dependent receptor family.</text>
</comment>
<evidence type="ECO:0000256" key="3">
    <source>
        <dbReference type="SAM" id="SignalP"/>
    </source>
</evidence>
<dbReference type="InterPro" id="IPR023997">
    <property type="entry name" value="TonB-dep_OMP_SusC/RagA_CS"/>
</dbReference>
<feature type="signal peptide" evidence="3">
    <location>
        <begin position="1"/>
        <end position="36"/>
    </location>
</feature>
<dbReference type="InterPro" id="IPR012910">
    <property type="entry name" value="Plug_dom"/>
</dbReference>
<dbReference type="Pfam" id="PF13715">
    <property type="entry name" value="CarbopepD_reg_2"/>
    <property type="match status" value="1"/>
</dbReference>
<dbReference type="InterPro" id="IPR037066">
    <property type="entry name" value="Plug_dom_sf"/>
</dbReference>
<dbReference type="Proteomes" id="UP000824202">
    <property type="component" value="Unassembled WGS sequence"/>
</dbReference>
<dbReference type="PANTHER" id="PTHR30069:SF29">
    <property type="entry name" value="HEMOGLOBIN AND HEMOGLOBIN-HAPTOGLOBIN-BINDING PROTEIN 1-RELATED"/>
    <property type="match status" value="1"/>
</dbReference>
<keyword evidence="2" id="KW-0998">Cell outer membrane</keyword>
<dbReference type="Gene3D" id="2.170.130.10">
    <property type="entry name" value="TonB-dependent receptor, plug domain"/>
    <property type="match status" value="1"/>
</dbReference>
<evidence type="ECO:0000259" key="4">
    <source>
        <dbReference type="Pfam" id="PF07715"/>
    </source>
</evidence>
<protein>
    <submittedName>
        <fullName evidence="5">TonB-dependent receptor plug domain-containing protein</fullName>
    </submittedName>
</protein>
<evidence type="ECO:0000256" key="1">
    <source>
        <dbReference type="ARBA" id="ARBA00022729"/>
    </source>
</evidence>
<keyword evidence="2" id="KW-1134">Transmembrane beta strand</keyword>
<comment type="caution">
    <text evidence="5">The sequence shown here is derived from an EMBL/GenBank/DDBJ whole genome shotgun (WGS) entry which is preliminary data.</text>
</comment>
<dbReference type="NCBIfam" id="TIGR04057">
    <property type="entry name" value="SusC_RagA_signa"/>
    <property type="match status" value="1"/>
</dbReference>
<dbReference type="SUPFAM" id="SSF49464">
    <property type="entry name" value="Carboxypeptidase regulatory domain-like"/>
    <property type="match status" value="1"/>
</dbReference>
<dbReference type="SUPFAM" id="SSF56935">
    <property type="entry name" value="Porins"/>
    <property type="match status" value="1"/>
</dbReference>
<dbReference type="PROSITE" id="PS52016">
    <property type="entry name" value="TONB_DEPENDENT_REC_3"/>
    <property type="match status" value="1"/>
</dbReference>
<evidence type="ECO:0000313" key="5">
    <source>
        <dbReference type="EMBL" id="HIX04110.1"/>
    </source>
</evidence>
<keyword evidence="2" id="KW-0472">Membrane</keyword>
<dbReference type="PANTHER" id="PTHR30069">
    <property type="entry name" value="TONB-DEPENDENT OUTER MEMBRANE RECEPTOR"/>
    <property type="match status" value="1"/>
</dbReference>
<evidence type="ECO:0000313" key="6">
    <source>
        <dbReference type="Proteomes" id="UP000824202"/>
    </source>
</evidence>
<keyword evidence="2" id="KW-0812">Transmembrane</keyword>
<keyword evidence="2" id="KW-0813">Transport</keyword>
<dbReference type="Gene3D" id="2.60.40.1120">
    <property type="entry name" value="Carboxypeptidase-like, regulatory domain"/>
    <property type="match status" value="1"/>
</dbReference>
<dbReference type="GO" id="GO:0009279">
    <property type="term" value="C:cell outer membrane"/>
    <property type="evidence" value="ECO:0007669"/>
    <property type="project" value="UniProtKB-SubCell"/>
</dbReference>
<dbReference type="Pfam" id="PF07715">
    <property type="entry name" value="Plug"/>
    <property type="match status" value="1"/>
</dbReference>
<keyword evidence="1 3" id="KW-0732">Signal</keyword>